<organism evidence="2 3">
    <name type="scientific">Nocardiopsis alba</name>
    <dbReference type="NCBI Taxonomy" id="53437"/>
    <lineage>
        <taxon>Bacteria</taxon>
        <taxon>Bacillati</taxon>
        <taxon>Actinomycetota</taxon>
        <taxon>Actinomycetes</taxon>
        <taxon>Streptosporangiales</taxon>
        <taxon>Nocardiopsidaceae</taxon>
        <taxon>Nocardiopsis</taxon>
    </lineage>
</organism>
<dbReference type="EMBL" id="WWHY01000001">
    <property type="protein sequence ID" value="MYR34831.1"/>
    <property type="molecule type" value="Genomic_DNA"/>
</dbReference>
<dbReference type="SUPFAM" id="SSF51430">
    <property type="entry name" value="NAD(P)-linked oxidoreductase"/>
    <property type="match status" value="1"/>
</dbReference>
<dbReference type="Gene3D" id="3.20.20.100">
    <property type="entry name" value="NADP-dependent oxidoreductase domain"/>
    <property type="match status" value="1"/>
</dbReference>
<comment type="caution">
    <text evidence="2">The sequence shown here is derived from an EMBL/GenBank/DDBJ whole genome shotgun (WGS) entry which is preliminary data.</text>
</comment>
<sequence length="290" mass="32116">MRPGDPGIVLGLYRSRYERSLLEDALTLGIRRIDTSYNYLDYTAHQVLAHRSGDLLERFSISTKVGFFPTGTGHSEHSLNPIRLHQAVKESVDHLGMAPTVVFLHNPEHTLSRLEPERRDEALATACTALATATAEGLCDAWGIASWNPLSLLPDHEQKTTAPAPQVFMTRAGLTVSARGLEAIETAAEQWDLPRERRWGMSPFAGHSTDRMWDQINARTFLDGEASCSNLAAAFRTAYELPKVSRVAVGTNHPGHLRELVQAARLPVNVDTIDRYRTLLSDAATDHRST</sequence>
<dbReference type="RefSeq" id="WP_161111726.1">
    <property type="nucleotide sequence ID" value="NZ_WWHY01000001.1"/>
</dbReference>
<dbReference type="InterPro" id="IPR036812">
    <property type="entry name" value="NAD(P)_OxRdtase_dom_sf"/>
</dbReference>
<dbReference type="Proteomes" id="UP000467124">
    <property type="component" value="Unassembled WGS sequence"/>
</dbReference>
<proteinExistence type="predicted"/>
<dbReference type="Pfam" id="PF00248">
    <property type="entry name" value="Aldo_ket_red"/>
    <property type="match status" value="1"/>
</dbReference>
<evidence type="ECO:0000313" key="2">
    <source>
        <dbReference type="EMBL" id="MYR34831.1"/>
    </source>
</evidence>
<name>A0A7K2IXX6_9ACTN</name>
<feature type="domain" description="NADP-dependent oxidoreductase" evidence="1">
    <location>
        <begin position="20"/>
        <end position="148"/>
    </location>
</feature>
<dbReference type="InterPro" id="IPR023210">
    <property type="entry name" value="NADP_OxRdtase_dom"/>
</dbReference>
<evidence type="ECO:0000259" key="1">
    <source>
        <dbReference type="Pfam" id="PF00248"/>
    </source>
</evidence>
<gene>
    <name evidence="2" type="ORF">GTW20_21885</name>
</gene>
<protein>
    <submittedName>
        <fullName evidence="2">Aldo/keto reductase</fullName>
    </submittedName>
</protein>
<dbReference type="AlphaFoldDB" id="A0A7K2IXX6"/>
<accession>A0A7K2IXX6</accession>
<evidence type="ECO:0000313" key="3">
    <source>
        <dbReference type="Proteomes" id="UP000467124"/>
    </source>
</evidence>
<reference evidence="2 3" key="1">
    <citation type="journal article" date="2019" name="Nat. Commun.">
        <title>The antimicrobial potential of Streptomyces from insect microbiomes.</title>
        <authorList>
            <person name="Chevrette M.G."/>
            <person name="Carlson C.M."/>
            <person name="Ortega H.E."/>
            <person name="Thomas C."/>
            <person name="Ananiev G.E."/>
            <person name="Barns K.J."/>
            <person name="Book A.J."/>
            <person name="Cagnazzo J."/>
            <person name="Carlos C."/>
            <person name="Flanigan W."/>
            <person name="Grubbs K.J."/>
            <person name="Horn H.A."/>
            <person name="Hoffmann F.M."/>
            <person name="Klassen J.L."/>
            <person name="Knack J.J."/>
            <person name="Lewin G.R."/>
            <person name="McDonald B.R."/>
            <person name="Muller L."/>
            <person name="Melo W.G.P."/>
            <person name="Pinto-Tomas A.A."/>
            <person name="Schmitz A."/>
            <person name="Wendt-Pienkowski E."/>
            <person name="Wildman S."/>
            <person name="Zhao M."/>
            <person name="Zhang F."/>
            <person name="Bugni T.S."/>
            <person name="Andes D.R."/>
            <person name="Pupo M.T."/>
            <person name="Currie C.R."/>
        </authorList>
    </citation>
    <scope>NUCLEOTIDE SEQUENCE [LARGE SCALE GENOMIC DNA]</scope>
    <source>
        <strain evidence="2 3">SID5840</strain>
    </source>
</reference>